<evidence type="ECO:0000256" key="3">
    <source>
        <dbReference type="ARBA" id="ARBA00022801"/>
    </source>
</evidence>
<evidence type="ECO:0000313" key="6">
    <source>
        <dbReference type="EMBL" id="MFC7183622.1"/>
    </source>
</evidence>
<dbReference type="PANTHER" id="PTHR42978:SF3">
    <property type="entry name" value="BLR3078 PROTEIN"/>
    <property type="match status" value="1"/>
</dbReference>
<evidence type="ECO:0000256" key="2">
    <source>
        <dbReference type="ARBA" id="ARBA00022723"/>
    </source>
</evidence>
<dbReference type="Gene3D" id="3.60.15.10">
    <property type="entry name" value="Ribonuclease Z/Hydroxyacylglutathione hydrolase-like"/>
    <property type="match status" value="1"/>
</dbReference>
<evidence type="ECO:0000313" key="7">
    <source>
        <dbReference type="Proteomes" id="UP001596435"/>
    </source>
</evidence>
<evidence type="ECO:0000256" key="4">
    <source>
        <dbReference type="ARBA" id="ARBA00022833"/>
    </source>
</evidence>
<protein>
    <submittedName>
        <fullName evidence="6">MBL fold metallo-hydrolase</fullName>
    </submittedName>
</protein>
<dbReference type="RefSeq" id="WP_345704790.1">
    <property type="nucleotide sequence ID" value="NZ_BAABKV010000001.1"/>
</dbReference>
<keyword evidence="2" id="KW-0479">Metal-binding</keyword>
<evidence type="ECO:0000256" key="1">
    <source>
        <dbReference type="ARBA" id="ARBA00007749"/>
    </source>
</evidence>
<proteinExistence type="inferred from homology"/>
<accession>A0ABW2G4T1</accession>
<keyword evidence="3" id="KW-0378">Hydrolase</keyword>
<dbReference type="Proteomes" id="UP001596435">
    <property type="component" value="Unassembled WGS sequence"/>
</dbReference>
<dbReference type="InterPro" id="IPR001279">
    <property type="entry name" value="Metallo-B-lactamas"/>
</dbReference>
<name>A0ABW2G4T1_9ACTN</name>
<dbReference type="InterPro" id="IPR051013">
    <property type="entry name" value="MBL_superfamily_lactonases"/>
</dbReference>
<dbReference type="SUPFAM" id="SSF56281">
    <property type="entry name" value="Metallo-hydrolase/oxidoreductase"/>
    <property type="match status" value="1"/>
</dbReference>
<sequence>MTIHHLDCATMGPPGGRALLGSGGPLTGRMVGHCLLLETDGGLVLVDTGFGTGDVADPGRLGRTFRTVTRPRLTLPGTALHQIRALGHDPRDVRHIVLTHLDLDHAGGLGDFPQAEVHVFAEELAAARAPATRAERDRYRTAQWAHGPRWVEHRTAGDPWFGFEAARSVADAVPDVLLIPLRGHTRGHAAVAVRHGGSWLLHCGDAYFSHVEMDPAAPHCPPGLRLFQRLMATDDRARTHNQERLRDLLRERPAEVVPFCSHDPYEFDRLSGAAVPPAANAAGAPPHPAG</sequence>
<gene>
    <name evidence="6" type="ORF">ACFQMG_29170</name>
</gene>
<dbReference type="EMBL" id="JBHTAJ010000073">
    <property type="protein sequence ID" value="MFC7183622.1"/>
    <property type="molecule type" value="Genomic_DNA"/>
</dbReference>
<feature type="domain" description="Metallo-beta-lactamase" evidence="5">
    <location>
        <begin position="31"/>
        <end position="262"/>
    </location>
</feature>
<keyword evidence="4" id="KW-0862">Zinc</keyword>
<organism evidence="6 7">
    <name type="scientific">Kitasatospora paranensis</name>
    <dbReference type="NCBI Taxonomy" id="258053"/>
    <lineage>
        <taxon>Bacteria</taxon>
        <taxon>Bacillati</taxon>
        <taxon>Actinomycetota</taxon>
        <taxon>Actinomycetes</taxon>
        <taxon>Kitasatosporales</taxon>
        <taxon>Streptomycetaceae</taxon>
        <taxon>Kitasatospora</taxon>
    </lineage>
</organism>
<comment type="similarity">
    <text evidence="1">Belongs to the metallo-beta-lactamase superfamily.</text>
</comment>
<dbReference type="Pfam" id="PF00753">
    <property type="entry name" value="Lactamase_B"/>
    <property type="match status" value="1"/>
</dbReference>
<reference evidence="7" key="1">
    <citation type="journal article" date="2019" name="Int. J. Syst. Evol. Microbiol.">
        <title>The Global Catalogue of Microorganisms (GCM) 10K type strain sequencing project: providing services to taxonomists for standard genome sequencing and annotation.</title>
        <authorList>
            <consortium name="The Broad Institute Genomics Platform"/>
            <consortium name="The Broad Institute Genome Sequencing Center for Infectious Disease"/>
            <person name="Wu L."/>
            <person name="Ma J."/>
        </authorList>
    </citation>
    <scope>NUCLEOTIDE SEQUENCE [LARGE SCALE GENOMIC DNA]</scope>
    <source>
        <strain evidence="7">CGMCC 1.12859</strain>
    </source>
</reference>
<dbReference type="PANTHER" id="PTHR42978">
    <property type="entry name" value="QUORUM-QUENCHING LACTONASE YTNP-RELATED-RELATED"/>
    <property type="match status" value="1"/>
</dbReference>
<keyword evidence="7" id="KW-1185">Reference proteome</keyword>
<evidence type="ECO:0000259" key="5">
    <source>
        <dbReference type="SMART" id="SM00849"/>
    </source>
</evidence>
<comment type="caution">
    <text evidence="6">The sequence shown here is derived from an EMBL/GenBank/DDBJ whole genome shotgun (WGS) entry which is preliminary data.</text>
</comment>
<dbReference type="CDD" id="cd07742">
    <property type="entry name" value="metallo-hydrolase-like_MBL-fold"/>
    <property type="match status" value="1"/>
</dbReference>
<dbReference type="SMART" id="SM00849">
    <property type="entry name" value="Lactamase_B"/>
    <property type="match status" value="1"/>
</dbReference>
<dbReference type="InterPro" id="IPR036866">
    <property type="entry name" value="RibonucZ/Hydroxyglut_hydro"/>
</dbReference>